<dbReference type="EMBL" id="JAKCXM010000003">
    <property type="protein sequence ID" value="KAJ0409650.1"/>
    <property type="molecule type" value="Genomic_DNA"/>
</dbReference>
<evidence type="ECO:0000313" key="2">
    <source>
        <dbReference type="EMBL" id="KAJ0409650.1"/>
    </source>
</evidence>
<dbReference type="AlphaFoldDB" id="A0AAD5LQI1"/>
<dbReference type="Proteomes" id="UP001209570">
    <property type="component" value="Unassembled WGS sequence"/>
</dbReference>
<protein>
    <submittedName>
        <fullName evidence="2">Uncharacterized protein</fullName>
    </submittedName>
</protein>
<sequence>MVRADTYSDVLALAGAWRAIAGETLTNRTPDWLLHERPSCGRGRVCLCLKSLEQVEAGTQRLAELVRLMAIAARAGPDIFRLLWTLSRPCPYLQCAWCDDADDEVNVTLSVLNGRVKEPKILKDALFDWDEATTSTEFTALRDALLSAAAQHQQRRAREISTLQTLYIYTTQQAYATVKEAVDCMLRCNSQLVRIEIEESQYSDEEDDSDDGDDISDASDEDMPAVYND</sequence>
<gene>
    <name evidence="2" type="ORF">P43SY_008522</name>
</gene>
<evidence type="ECO:0000256" key="1">
    <source>
        <dbReference type="SAM" id="MobiDB-lite"/>
    </source>
</evidence>
<organism evidence="2 3">
    <name type="scientific">Pythium insidiosum</name>
    <name type="common">Pythiosis disease agent</name>
    <dbReference type="NCBI Taxonomy" id="114742"/>
    <lineage>
        <taxon>Eukaryota</taxon>
        <taxon>Sar</taxon>
        <taxon>Stramenopiles</taxon>
        <taxon>Oomycota</taxon>
        <taxon>Peronosporomycetes</taxon>
        <taxon>Pythiales</taxon>
        <taxon>Pythiaceae</taxon>
        <taxon>Pythium</taxon>
    </lineage>
</organism>
<comment type="caution">
    <text evidence="2">The sequence shown here is derived from an EMBL/GenBank/DDBJ whole genome shotgun (WGS) entry which is preliminary data.</text>
</comment>
<name>A0AAD5LQI1_PYTIN</name>
<accession>A0AAD5LQI1</accession>
<keyword evidence="3" id="KW-1185">Reference proteome</keyword>
<proteinExistence type="predicted"/>
<feature type="region of interest" description="Disordered" evidence="1">
    <location>
        <begin position="198"/>
        <end position="229"/>
    </location>
</feature>
<feature type="compositionally biased region" description="Acidic residues" evidence="1">
    <location>
        <begin position="198"/>
        <end position="223"/>
    </location>
</feature>
<evidence type="ECO:0000313" key="3">
    <source>
        <dbReference type="Proteomes" id="UP001209570"/>
    </source>
</evidence>
<reference evidence="2" key="1">
    <citation type="submission" date="2021-12" db="EMBL/GenBank/DDBJ databases">
        <title>Prjna785345.</title>
        <authorList>
            <person name="Rujirawat T."/>
            <person name="Krajaejun T."/>
        </authorList>
    </citation>
    <scope>NUCLEOTIDE SEQUENCE</scope>
    <source>
        <strain evidence="2">Pi057C3</strain>
    </source>
</reference>